<name>A0A2T1FQI3_9CYAN</name>
<dbReference type="OrthoDB" id="199285at2"/>
<accession>A0A2T1FQI3</accession>
<evidence type="ECO:0000259" key="6">
    <source>
        <dbReference type="Pfam" id="PF01850"/>
    </source>
</evidence>
<comment type="similarity">
    <text evidence="5">Belongs to the PINc/VapC protein family.</text>
</comment>
<keyword evidence="4 5" id="KW-0378">Hydrolase</keyword>
<evidence type="ECO:0000256" key="5">
    <source>
        <dbReference type="HAMAP-Rule" id="MF_00265"/>
    </source>
</evidence>
<evidence type="ECO:0000256" key="2">
    <source>
        <dbReference type="ARBA" id="ARBA00022722"/>
    </source>
</evidence>
<dbReference type="RefSeq" id="WP_106311052.1">
    <property type="nucleotide sequence ID" value="NZ_PVWO01000462.1"/>
</dbReference>
<feature type="binding site" evidence="5">
    <location>
        <position position="5"/>
    </location>
    <ligand>
        <name>Mg(2+)</name>
        <dbReference type="ChEBI" id="CHEBI:18420"/>
    </ligand>
</feature>
<feature type="binding site" evidence="5">
    <location>
        <position position="91"/>
    </location>
    <ligand>
        <name>Mg(2+)</name>
        <dbReference type="ChEBI" id="CHEBI:18420"/>
    </ligand>
</feature>
<dbReference type="AlphaFoldDB" id="A0A2T1FQI3"/>
<keyword evidence="1 5" id="KW-1277">Toxin-antitoxin system</keyword>
<evidence type="ECO:0000313" key="8">
    <source>
        <dbReference type="Proteomes" id="UP000238937"/>
    </source>
</evidence>
<comment type="caution">
    <text evidence="7">The sequence shown here is derived from an EMBL/GenBank/DDBJ whole genome shotgun (WGS) entry which is preliminary data.</text>
</comment>
<feature type="domain" description="PIN" evidence="6">
    <location>
        <begin position="3"/>
        <end position="117"/>
    </location>
</feature>
<dbReference type="Gene3D" id="3.40.50.1010">
    <property type="entry name" value="5'-nuclease"/>
    <property type="match status" value="1"/>
</dbReference>
<dbReference type="InterPro" id="IPR002716">
    <property type="entry name" value="PIN_dom"/>
</dbReference>
<keyword evidence="2 5" id="KW-0540">Nuclease</keyword>
<comment type="cofactor">
    <cofactor evidence="5">
        <name>Mg(2+)</name>
        <dbReference type="ChEBI" id="CHEBI:18420"/>
    </cofactor>
</comment>
<evidence type="ECO:0000256" key="3">
    <source>
        <dbReference type="ARBA" id="ARBA00022723"/>
    </source>
</evidence>
<sequence>MNIVDSSAWLSYFADDGNAQYFAEPIENTAALLVPSITLTEVFKVILRQRDEDAALAAIAQMEQGQTIVLDSHLAVDAAYYGIKYKLPLADSIIYATAMKYDAIIWTQDDDFESLDRVRYFPKLGKK</sequence>
<dbReference type="SUPFAM" id="SSF88723">
    <property type="entry name" value="PIN domain-like"/>
    <property type="match status" value="1"/>
</dbReference>
<dbReference type="GO" id="GO:0004540">
    <property type="term" value="F:RNA nuclease activity"/>
    <property type="evidence" value="ECO:0007669"/>
    <property type="project" value="InterPro"/>
</dbReference>
<gene>
    <name evidence="5" type="primary">vapC</name>
    <name evidence="7" type="ORF">C7B77_24420</name>
</gene>
<dbReference type="Pfam" id="PF01850">
    <property type="entry name" value="PIN"/>
    <property type="match status" value="1"/>
</dbReference>
<evidence type="ECO:0000256" key="4">
    <source>
        <dbReference type="ARBA" id="ARBA00022801"/>
    </source>
</evidence>
<organism evidence="7 8">
    <name type="scientific">Chamaesiphon polymorphus CCALA 037</name>
    <dbReference type="NCBI Taxonomy" id="2107692"/>
    <lineage>
        <taxon>Bacteria</taxon>
        <taxon>Bacillati</taxon>
        <taxon>Cyanobacteriota</taxon>
        <taxon>Cyanophyceae</taxon>
        <taxon>Gomontiellales</taxon>
        <taxon>Chamaesiphonaceae</taxon>
        <taxon>Chamaesiphon</taxon>
    </lineage>
</organism>
<dbReference type="InterPro" id="IPR029060">
    <property type="entry name" value="PIN-like_dom_sf"/>
</dbReference>
<evidence type="ECO:0000313" key="7">
    <source>
        <dbReference type="EMBL" id="PSB47246.1"/>
    </source>
</evidence>
<keyword evidence="3 5" id="KW-0479">Metal-binding</keyword>
<dbReference type="GO" id="GO:0000287">
    <property type="term" value="F:magnesium ion binding"/>
    <property type="evidence" value="ECO:0007669"/>
    <property type="project" value="UniProtKB-UniRule"/>
</dbReference>
<dbReference type="GO" id="GO:0090729">
    <property type="term" value="F:toxin activity"/>
    <property type="evidence" value="ECO:0007669"/>
    <property type="project" value="UniProtKB-KW"/>
</dbReference>
<dbReference type="EC" id="3.1.-.-" evidence="5"/>
<dbReference type="GO" id="GO:0016787">
    <property type="term" value="F:hydrolase activity"/>
    <property type="evidence" value="ECO:0007669"/>
    <property type="project" value="UniProtKB-KW"/>
</dbReference>
<dbReference type="Proteomes" id="UP000238937">
    <property type="component" value="Unassembled WGS sequence"/>
</dbReference>
<reference evidence="7 8" key="1">
    <citation type="submission" date="2018-03" db="EMBL/GenBank/DDBJ databases">
        <title>The ancient ancestry and fast evolution of plastids.</title>
        <authorList>
            <person name="Moore K.R."/>
            <person name="Magnabosco C."/>
            <person name="Momper L."/>
            <person name="Gold D.A."/>
            <person name="Bosak T."/>
            <person name="Fournier G.P."/>
        </authorList>
    </citation>
    <scope>NUCLEOTIDE SEQUENCE [LARGE SCALE GENOMIC DNA]</scope>
    <source>
        <strain evidence="7 8">CCALA 037</strain>
    </source>
</reference>
<protein>
    <recommendedName>
        <fullName evidence="5">Ribonuclease VapC</fullName>
        <shortName evidence="5">RNase VapC</shortName>
        <ecNumber evidence="5">3.1.-.-</ecNumber>
    </recommendedName>
    <alternativeName>
        <fullName evidence="5">Toxin VapC</fullName>
    </alternativeName>
</protein>
<proteinExistence type="inferred from homology"/>
<dbReference type="CDD" id="cd18686">
    <property type="entry name" value="PIN_VapC-like"/>
    <property type="match status" value="1"/>
</dbReference>
<comment type="function">
    <text evidence="5">Toxic component of a toxin-antitoxin (TA) system. An RNase.</text>
</comment>
<keyword evidence="8" id="KW-1185">Reference proteome</keyword>
<dbReference type="InterPro" id="IPR022907">
    <property type="entry name" value="VapC_family"/>
</dbReference>
<keyword evidence="5" id="KW-0800">Toxin</keyword>
<dbReference type="EMBL" id="PVWO01000462">
    <property type="protein sequence ID" value="PSB47246.1"/>
    <property type="molecule type" value="Genomic_DNA"/>
</dbReference>
<dbReference type="HAMAP" id="MF_00265">
    <property type="entry name" value="VapC_Nob1"/>
    <property type="match status" value="1"/>
</dbReference>
<evidence type="ECO:0000256" key="1">
    <source>
        <dbReference type="ARBA" id="ARBA00022649"/>
    </source>
</evidence>
<keyword evidence="5" id="KW-0460">Magnesium</keyword>